<name>A0A8J3N953_9CHLR</name>
<dbReference type="RefSeq" id="WP_220210908.1">
    <property type="nucleotide sequence ID" value="NZ_BNJK01000002.1"/>
</dbReference>
<keyword evidence="2" id="KW-1185">Reference proteome</keyword>
<reference evidence="1" key="1">
    <citation type="submission" date="2020-10" db="EMBL/GenBank/DDBJ databases">
        <title>Taxonomic study of unclassified bacteria belonging to the class Ktedonobacteria.</title>
        <authorList>
            <person name="Yabe S."/>
            <person name="Wang C.M."/>
            <person name="Zheng Y."/>
            <person name="Sakai Y."/>
            <person name="Cavaletti L."/>
            <person name="Monciardini P."/>
            <person name="Donadio S."/>
        </authorList>
    </citation>
    <scope>NUCLEOTIDE SEQUENCE</scope>
    <source>
        <strain evidence="1">ID150040</strain>
    </source>
</reference>
<dbReference type="Gene3D" id="2.60.120.560">
    <property type="entry name" value="Exo-inulinase, domain 1"/>
    <property type="match status" value="1"/>
</dbReference>
<dbReference type="Proteomes" id="UP000597444">
    <property type="component" value="Unassembled WGS sequence"/>
</dbReference>
<organism evidence="1 2">
    <name type="scientific">Reticulibacter mediterranei</name>
    <dbReference type="NCBI Taxonomy" id="2778369"/>
    <lineage>
        <taxon>Bacteria</taxon>
        <taxon>Bacillati</taxon>
        <taxon>Chloroflexota</taxon>
        <taxon>Ktedonobacteria</taxon>
        <taxon>Ktedonobacterales</taxon>
        <taxon>Reticulibacteraceae</taxon>
        <taxon>Reticulibacter</taxon>
    </lineage>
</organism>
<comment type="caution">
    <text evidence="1">The sequence shown here is derived from an EMBL/GenBank/DDBJ whole genome shotgun (WGS) entry which is preliminary data.</text>
</comment>
<dbReference type="AlphaFoldDB" id="A0A8J3N953"/>
<proteinExistence type="predicted"/>
<sequence>MCHPALFTSALDQQDGLQWDENKQCSFQQGSYHVLLPATTYVAQCFAHVSPFGPNFALQVDITVLKGYSGGLVFRAVTFSPNWENVNSSRVPIDIWGQYNFYLGSTNVACHLSNNSSNPYYCHPPNGTINYGLEVTNTMMVIALGPHVYLYVNGHFIDQGQVPASSPLTGFLGVFANGYHSTADGSFRHIRIWKI</sequence>
<evidence type="ECO:0000313" key="1">
    <source>
        <dbReference type="EMBL" id="GHP00389.1"/>
    </source>
</evidence>
<protein>
    <submittedName>
        <fullName evidence="1">Uncharacterized protein</fullName>
    </submittedName>
</protein>
<evidence type="ECO:0000313" key="2">
    <source>
        <dbReference type="Proteomes" id="UP000597444"/>
    </source>
</evidence>
<gene>
    <name evidence="1" type="ORF">KSF_104360</name>
</gene>
<dbReference type="EMBL" id="BNJK01000002">
    <property type="protein sequence ID" value="GHP00389.1"/>
    <property type="molecule type" value="Genomic_DNA"/>
</dbReference>
<accession>A0A8J3N953</accession>